<feature type="transmembrane region" description="Helical" evidence="7">
    <location>
        <begin position="219"/>
        <end position="240"/>
    </location>
</feature>
<feature type="transmembrane region" description="Helical" evidence="7">
    <location>
        <begin position="501"/>
        <end position="524"/>
    </location>
</feature>
<dbReference type="PANTHER" id="PTHR31064">
    <property type="entry name" value="POTASSIUM TRANSPORT PROTEIN DDB_G0292412-RELATED"/>
    <property type="match status" value="1"/>
</dbReference>
<keyword evidence="3 7" id="KW-0812">Transmembrane</keyword>
<comment type="subcellular location">
    <subcellularLocation>
        <location evidence="1">Membrane</location>
        <topology evidence="1">Multi-pass membrane protein</topology>
    </subcellularLocation>
</comment>
<comment type="caution">
    <text evidence="8">The sequence shown here is derived from an EMBL/GenBank/DDBJ whole genome shotgun (WGS) entry which is preliminary data.</text>
</comment>
<evidence type="ECO:0000256" key="6">
    <source>
        <dbReference type="ARBA" id="ARBA00023136"/>
    </source>
</evidence>
<reference evidence="8" key="1">
    <citation type="submission" date="2021-02" db="EMBL/GenBank/DDBJ databases">
        <authorList>
            <person name="Nowell W R."/>
        </authorList>
    </citation>
    <scope>NUCLEOTIDE SEQUENCE</scope>
</reference>
<feature type="transmembrane region" description="Helical" evidence="7">
    <location>
        <begin position="443"/>
        <end position="466"/>
    </location>
</feature>
<evidence type="ECO:0000256" key="2">
    <source>
        <dbReference type="ARBA" id="ARBA00022448"/>
    </source>
</evidence>
<keyword evidence="4 7" id="KW-1133">Transmembrane helix</keyword>
<evidence type="ECO:0000313" key="9">
    <source>
        <dbReference type="Proteomes" id="UP000663834"/>
    </source>
</evidence>
<keyword evidence="5" id="KW-0406">Ion transport</keyword>
<organism evidence="8 9">
    <name type="scientific">Rotaria magnacalcarata</name>
    <dbReference type="NCBI Taxonomy" id="392030"/>
    <lineage>
        <taxon>Eukaryota</taxon>
        <taxon>Metazoa</taxon>
        <taxon>Spiralia</taxon>
        <taxon>Gnathifera</taxon>
        <taxon>Rotifera</taxon>
        <taxon>Eurotatoria</taxon>
        <taxon>Bdelloidea</taxon>
        <taxon>Philodinida</taxon>
        <taxon>Philodinidae</taxon>
        <taxon>Rotaria</taxon>
    </lineage>
</organism>
<sequence length="575" mass="65292">MCVFIINGLLGGLIVCLIENYSSVRNRQIEVAFIDAWFTSSSCVYGCGLITLDFAKLSRASQIILMAFTFIPGNTISTLPALIIKAAAHKNVEGRAVDDDNSNVEEQRDELPILDSRGARNLPDHIRNRLEKLPTPAQLRYRAYIACIVLILVTCFAIYAITFVAIGGWLTTQYTPEQLLQENSSVNPWYTSFIITVTGFNQNGLTPFSDDFARFVSDVYLNLFAALIVICGTSLFPYILRNVVLIVRRLSPWRHKVIFDYVLLNNHRLSTLLFPTLQTRIYLFITLLLYILVNTRFAGFASIDVSLLSTATLLVYLLLMANKPQMLCALDETPFELSWLALETQEKVDAETKPMEKNYVASDVPASHNQLESIESGPTRHALPVAQMHQFFHRRITTTTDQARVQFASTTTKFNAHGKTRRLKYLRNRLFFFHFTRTLRKNAITSIILTRTWLIFFIFRICAIEYRQMAPADPNITLLKIIFETMSAFGTVGLSLGYPNIVSSFATVLSPASKVILIATMLMGRHRGLLASMKDQETIEYSAFDLLNRERLKLICEYEKTTLGLRTVHRKNLKN</sequence>
<feature type="transmembrane region" description="Helical" evidence="7">
    <location>
        <begin position="299"/>
        <end position="319"/>
    </location>
</feature>
<dbReference type="EMBL" id="CAJNOW010003855">
    <property type="protein sequence ID" value="CAF1397153.1"/>
    <property type="molecule type" value="Genomic_DNA"/>
</dbReference>
<evidence type="ECO:0000256" key="7">
    <source>
        <dbReference type="SAM" id="Phobius"/>
    </source>
</evidence>
<evidence type="ECO:0000313" key="8">
    <source>
        <dbReference type="EMBL" id="CAF1397153.1"/>
    </source>
</evidence>
<dbReference type="Pfam" id="PF02386">
    <property type="entry name" value="TrkH"/>
    <property type="match status" value="1"/>
</dbReference>
<dbReference type="GO" id="GO:0030001">
    <property type="term" value="P:metal ion transport"/>
    <property type="evidence" value="ECO:0007669"/>
    <property type="project" value="UniProtKB-ARBA"/>
</dbReference>
<gene>
    <name evidence="8" type="ORF">KQP761_LOCUS9519</name>
</gene>
<evidence type="ECO:0000256" key="1">
    <source>
        <dbReference type="ARBA" id="ARBA00004141"/>
    </source>
</evidence>
<dbReference type="PANTHER" id="PTHR31064:SF30">
    <property type="entry name" value="HIGH-AFFINITY POTASSIUM TRANSPORT PROTEIN-RELATED"/>
    <property type="match status" value="1"/>
</dbReference>
<dbReference type="OrthoDB" id="10041446at2759"/>
<feature type="transmembrane region" description="Helical" evidence="7">
    <location>
        <begin position="143"/>
        <end position="170"/>
    </location>
</feature>
<dbReference type="AlphaFoldDB" id="A0A815KL05"/>
<dbReference type="Proteomes" id="UP000663834">
    <property type="component" value="Unassembled WGS sequence"/>
</dbReference>
<evidence type="ECO:0000256" key="4">
    <source>
        <dbReference type="ARBA" id="ARBA00022989"/>
    </source>
</evidence>
<keyword evidence="6 7" id="KW-0472">Membrane</keyword>
<evidence type="ECO:0000256" key="5">
    <source>
        <dbReference type="ARBA" id="ARBA00023065"/>
    </source>
</evidence>
<dbReference type="InterPro" id="IPR051143">
    <property type="entry name" value="TrkH_K-transport"/>
</dbReference>
<dbReference type="InterPro" id="IPR003445">
    <property type="entry name" value="Cat_transpt"/>
</dbReference>
<proteinExistence type="predicted"/>
<keyword evidence="2" id="KW-0813">Transport</keyword>
<protein>
    <submittedName>
        <fullName evidence="8">Uncharacterized protein</fullName>
    </submittedName>
</protein>
<dbReference type="GO" id="GO:0005886">
    <property type="term" value="C:plasma membrane"/>
    <property type="evidence" value="ECO:0007669"/>
    <property type="project" value="TreeGrafter"/>
</dbReference>
<accession>A0A815KL05</accession>
<evidence type="ECO:0000256" key="3">
    <source>
        <dbReference type="ARBA" id="ARBA00022692"/>
    </source>
</evidence>
<name>A0A815KL05_9BILA</name>
<feature type="transmembrane region" description="Helical" evidence="7">
    <location>
        <begin position="272"/>
        <end position="293"/>
    </location>
</feature>
<dbReference type="GO" id="GO:0008324">
    <property type="term" value="F:monoatomic cation transmembrane transporter activity"/>
    <property type="evidence" value="ECO:0007669"/>
    <property type="project" value="InterPro"/>
</dbReference>